<dbReference type="PANTHER" id="PTHR21053">
    <property type="entry name" value="TRANSCRIPTION ELONGATION FACTOR, MITOCHONDRIAL"/>
    <property type="match status" value="1"/>
</dbReference>
<dbReference type="GO" id="GO:0006392">
    <property type="term" value="P:transcription elongation by mitochondrial RNA polymerase"/>
    <property type="evidence" value="ECO:0007669"/>
    <property type="project" value="InterPro"/>
</dbReference>
<feature type="non-terminal residue" evidence="1">
    <location>
        <position position="355"/>
    </location>
</feature>
<protein>
    <recommendedName>
        <fullName evidence="3">Transcription elongation factor, mitochondrial</fullName>
    </recommendedName>
</protein>
<dbReference type="EMBL" id="OV170228">
    <property type="protein sequence ID" value="CAH0730006.1"/>
    <property type="molecule type" value="Genomic_DNA"/>
</dbReference>
<sequence>MFGGVLNCRTFMTPRLRLFSSLHRHYSSTLETNYTESQKEKILQVLNEDSSLLTRYDITKLRVKKISDFLGKNGEIKSISDIENMEGFTEKTAKKLFKSILDGPKEKIENLNKKIKGQILHPSLSENLRQSCKTVLAVYITVNSVCWVLINRENYVVDEWSYHGIDYPDGKKMQITDILNMAWTLTNNMPLADLYVMKAEATSLRATGSDPNNPKVLGVNLQKAQLVAMMVALINAKNNDMEVNKINETESQTNQELKQKVYFLRPTLPFRLYGTLVGNERVSTDQTVINLLQEAASRESNSHVFVPENLVNDYLSQKELQKDMLGQCLLLALTFMDICIYKNKESINKLLKRTE</sequence>
<dbReference type="Proteomes" id="UP000838878">
    <property type="component" value="Chromosome 8"/>
</dbReference>
<dbReference type="PANTHER" id="PTHR21053:SF2">
    <property type="entry name" value="TRANSCRIPTION ELONGATION FACTOR, MITOCHONDRIAL"/>
    <property type="match status" value="1"/>
</dbReference>
<evidence type="ECO:0008006" key="3">
    <source>
        <dbReference type="Google" id="ProtNLM"/>
    </source>
</evidence>
<dbReference type="AlphaFoldDB" id="A0A8J9YLJ5"/>
<gene>
    <name evidence="1" type="ORF">BINO364_LOCUS15035</name>
</gene>
<evidence type="ECO:0000313" key="1">
    <source>
        <dbReference type="EMBL" id="CAH0730006.1"/>
    </source>
</evidence>
<dbReference type="OrthoDB" id="5949570at2759"/>
<proteinExistence type="predicted"/>
<accession>A0A8J9YLJ5</accession>
<reference evidence="1" key="1">
    <citation type="submission" date="2021-12" db="EMBL/GenBank/DDBJ databases">
        <authorList>
            <person name="Martin H S."/>
        </authorList>
    </citation>
    <scope>NUCLEOTIDE SEQUENCE</scope>
</reference>
<dbReference type="GO" id="GO:0030337">
    <property type="term" value="F:DNA polymerase processivity factor activity"/>
    <property type="evidence" value="ECO:0007669"/>
    <property type="project" value="TreeGrafter"/>
</dbReference>
<dbReference type="InterPro" id="IPR039150">
    <property type="entry name" value="TEFM"/>
</dbReference>
<keyword evidence="2" id="KW-1185">Reference proteome</keyword>
<organism evidence="1 2">
    <name type="scientific">Brenthis ino</name>
    <name type="common">lesser marbled fritillary</name>
    <dbReference type="NCBI Taxonomy" id="405034"/>
    <lineage>
        <taxon>Eukaryota</taxon>
        <taxon>Metazoa</taxon>
        <taxon>Ecdysozoa</taxon>
        <taxon>Arthropoda</taxon>
        <taxon>Hexapoda</taxon>
        <taxon>Insecta</taxon>
        <taxon>Pterygota</taxon>
        <taxon>Neoptera</taxon>
        <taxon>Endopterygota</taxon>
        <taxon>Lepidoptera</taxon>
        <taxon>Glossata</taxon>
        <taxon>Ditrysia</taxon>
        <taxon>Papilionoidea</taxon>
        <taxon>Nymphalidae</taxon>
        <taxon>Heliconiinae</taxon>
        <taxon>Argynnini</taxon>
        <taxon>Brenthis</taxon>
    </lineage>
</organism>
<name>A0A8J9YLJ5_9NEOP</name>
<dbReference type="GO" id="GO:0042645">
    <property type="term" value="C:mitochondrial nucleoid"/>
    <property type="evidence" value="ECO:0007669"/>
    <property type="project" value="TreeGrafter"/>
</dbReference>
<evidence type="ECO:0000313" key="2">
    <source>
        <dbReference type="Proteomes" id="UP000838878"/>
    </source>
</evidence>